<evidence type="ECO:0000313" key="3">
    <source>
        <dbReference type="EMBL" id="KIX12806.1"/>
    </source>
</evidence>
<dbReference type="AlphaFoldDB" id="A0A0D2JAP7"/>
<dbReference type="GO" id="GO:0046872">
    <property type="term" value="F:metal ion binding"/>
    <property type="evidence" value="ECO:0007669"/>
    <property type="project" value="InterPro"/>
</dbReference>
<comment type="caution">
    <text evidence="3">The sequence shown here is derived from an EMBL/GenBank/DDBJ whole genome shotgun (WGS) entry which is preliminary data.</text>
</comment>
<dbReference type="InterPro" id="IPR013651">
    <property type="entry name" value="ATP-grasp_RimK-type"/>
</dbReference>
<dbReference type="GO" id="GO:0005524">
    <property type="term" value="F:ATP binding"/>
    <property type="evidence" value="ECO:0007669"/>
    <property type="project" value="UniProtKB-UniRule"/>
</dbReference>
<keyword evidence="3" id="KW-0436">Ligase</keyword>
<dbReference type="PANTHER" id="PTHR21621">
    <property type="entry name" value="RIBOSOMAL PROTEIN S6 MODIFICATION PROTEIN"/>
    <property type="match status" value="1"/>
</dbReference>
<keyword evidence="1" id="KW-0067">ATP-binding</keyword>
<dbReference type="GO" id="GO:0009432">
    <property type="term" value="P:SOS response"/>
    <property type="evidence" value="ECO:0007669"/>
    <property type="project" value="TreeGrafter"/>
</dbReference>
<dbReference type="EMBL" id="AZAC01000023">
    <property type="protein sequence ID" value="KIX12806.1"/>
    <property type="molecule type" value="Genomic_DNA"/>
</dbReference>
<dbReference type="STRING" id="1429043.X474_17440"/>
<reference evidence="3 4" key="1">
    <citation type="submission" date="2013-11" db="EMBL/GenBank/DDBJ databases">
        <title>Metagenomic analysis of a methanogenic consortium involved in long chain n-alkane degradation.</title>
        <authorList>
            <person name="Davidova I.A."/>
            <person name="Callaghan A.V."/>
            <person name="Wawrik B."/>
            <person name="Pruitt S."/>
            <person name="Marks C."/>
            <person name="Duncan K.E."/>
            <person name="Suflita J.M."/>
        </authorList>
    </citation>
    <scope>NUCLEOTIDE SEQUENCE [LARGE SCALE GENOMIC DNA]</scope>
    <source>
        <strain evidence="3 4">SPR</strain>
    </source>
</reference>
<sequence length="253" mass="28277">MAIGVRLARFPEFTTLGLRPNLEDYPPEHLELIQNARRIFYPTDAFALQLSAMGKGIYPSLECHLLEGDKIKQTTLFNLLGLDHPRTRVFYGKQAQAITDYFSFPFVAKKARGSALGKGVYLVRNQAELNAYLLDNSPAYIQEYLPIKRDIRVIVLGFEPLLAYWRWSQPEDFRTNVARGGQVDFEGVPDSAVELAVEAARSANLNEVGVDVAFWQGKPYLLEFNVKFGHHGPGLAGIDIPGVIAQRIIAGEL</sequence>
<dbReference type="InterPro" id="IPR011761">
    <property type="entry name" value="ATP-grasp"/>
</dbReference>
<dbReference type="PROSITE" id="PS50975">
    <property type="entry name" value="ATP_GRASP"/>
    <property type="match status" value="1"/>
</dbReference>
<dbReference type="Pfam" id="PF08443">
    <property type="entry name" value="RimK"/>
    <property type="match status" value="1"/>
</dbReference>
<feature type="domain" description="ATP-grasp" evidence="2">
    <location>
        <begin position="74"/>
        <end position="249"/>
    </location>
</feature>
<gene>
    <name evidence="3" type="ORF">X474_17440</name>
</gene>
<dbReference type="Gene3D" id="3.30.470.20">
    <property type="entry name" value="ATP-grasp fold, B domain"/>
    <property type="match status" value="1"/>
</dbReference>
<organism evidence="3 4">
    <name type="scientific">Dethiosulfatarculus sandiegensis</name>
    <dbReference type="NCBI Taxonomy" id="1429043"/>
    <lineage>
        <taxon>Bacteria</taxon>
        <taxon>Pseudomonadati</taxon>
        <taxon>Thermodesulfobacteriota</taxon>
        <taxon>Desulfarculia</taxon>
        <taxon>Desulfarculales</taxon>
        <taxon>Desulfarculaceae</taxon>
        <taxon>Dethiosulfatarculus</taxon>
    </lineage>
</organism>
<dbReference type="SUPFAM" id="SSF56059">
    <property type="entry name" value="Glutathione synthetase ATP-binding domain-like"/>
    <property type="match status" value="1"/>
</dbReference>
<evidence type="ECO:0000259" key="2">
    <source>
        <dbReference type="PROSITE" id="PS50975"/>
    </source>
</evidence>
<dbReference type="GO" id="GO:0005737">
    <property type="term" value="C:cytoplasm"/>
    <property type="evidence" value="ECO:0007669"/>
    <property type="project" value="TreeGrafter"/>
</dbReference>
<dbReference type="PANTHER" id="PTHR21621:SF0">
    <property type="entry name" value="BETA-CITRYLGLUTAMATE SYNTHASE B-RELATED"/>
    <property type="match status" value="1"/>
</dbReference>
<proteinExistence type="predicted"/>
<evidence type="ECO:0000256" key="1">
    <source>
        <dbReference type="PROSITE-ProRule" id="PRU00409"/>
    </source>
</evidence>
<dbReference type="Proteomes" id="UP000032233">
    <property type="component" value="Unassembled WGS sequence"/>
</dbReference>
<dbReference type="InParanoid" id="A0A0D2JAP7"/>
<evidence type="ECO:0000313" key="4">
    <source>
        <dbReference type="Proteomes" id="UP000032233"/>
    </source>
</evidence>
<name>A0A0D2JAP7_9BACT</name>
<keyword evidence="4" id="KW-1185">Reference proteome</keyword>
<accession>A0A0D2JAP7</accession>
<keyword evidence="1" id="KW-0547">Nucleotide-binding</keyword>
<dbReference type="GO" id="GO:0018169">
    <property type="term" value="F:ribosomal S6-glutamic acid ligase activity"/>
    <property type="evidence" value="ECO:0007669"/>
    <property type="project" value="TreeGrafter"/>
</dbReference>
<protein>
    <submittedName>
        <fullName evidence="3">Alpha-L-glutamate ligase</fullName>
    </submittedName>
</protein>